<protein>
    <submittedName>
        <fullName evidence="6">Transcriptional regulator</fullName>
    </submittedName>
</protein>
<dbReference type="PROSITE" id="PS50977">
    <property type="entry name" value="HTH_TETR_2"/>
    <property type="match status" value="1"/>
</dbReference>
<name>K9UHB1_CHAP6</name>
<dbReference type="OrthoDB" id="9812484at2"/>
<keyword evidence="1" id="KW-0805">Transcription regulation</keyword>
<evidence type="ECO:0000256" key="4">
    <source>
        <dbReference type="PROSITE-ProRule" id="PRU00335"/>
    </source>
</evidence>
<evidence type="ECO:0000256" key="2">
    <source>
        <dbReference type="ARBA" id="ARBA00023125"/>
    </source>
</evidence>
<dbReference type="KEGG" id="cmp:Cha6605_3001"/>
<dbReference type="HOGENOM" id="CLU_095332_1_1_3"/>
<keyword evidence="2 4" id="KW-0238">DNA-binding</keyword>
<dbReference type="PANTHER" id="PTHR30055:SF234">
    <property type="entry name" value="HTH-TYPE TRANSCRIPTIONAL REGULATOR BETI"/>
    <property type="match status" value="1"/>
</dbReference>
<sequence>MEVSNPKLGRQDWLNAALDTFMAKGIEAVKVDAIAKSLQITRGSFYWHFKNLDDLLNAIVQEWQAVNTEAVMHQVEAEGGIPSQRLLHLFKIAAEDDDRLEKAMRIWAIHDIRAAAAIERVDRQRLAYLQHLFLQIGFSPTDAEVRAQVAYSVRLGWFIMALPTTRSKRLTEIQLVHTILTQQS</sequence>
<dbReference type="RefSeq" id="WP_015160176.1">
    <property type="nucleotide sequence ID" value="NC_019697.1"/>
</dbReference>
<keyword evidence="7" id="KW-1185">Reference proteome</keyword>
<accession>K9UHB1</accession>
<evidence type="ECO:0000313" key="7">
    <source>
        <dbReference type="Proteomes" id="UP000010366"/>
    </source>
</evidence>
<feature type="domain" description="HTH tetR-type" evidence="5">
    <location>
        <begin position="7"/>
        <end position="67"/>
    </location>
</feature>
<evidence type="ECO:0000259" key="5">
    <source>
        <dbReference type="PROSITE" id="PS50977"/>
    </source>
</evidence>
<gene>
    <name evidence="6" type="ORF">Cha6605_3001</name>
</gene>
<dbReference type="InterPro" id="IPR050109">
    <property type="entry name" value="HTH-type_TetR-like_transc_reg"/>
</dbReference>
<dbReference type="EMBL" id="CP003600">
    <property type="protein sequence ID" value="AFY94033.1"/>
    <property type="molecule type" value="Genomic_DNA"/>
</dbReference>
<dbReference type="PATRIC" id="fig|1173020.3.peg.3423"/>
<dbReference type="GO" id="GO:0000976">
    <property type="term" value="F:transcription cis-regulatory region binding"/>
    <property type="evidence" value="ECO:0007669"/>
    <property type="project" value="TreeGrafter"/>
</dbReference>
<proteinExistence type="predicted"/>
<feature type="DNA-binding region" description="H-T-H motif" evidence="4">
    <location>
        <begin position="30"/>
        <end position="49"/>
    </location>
</feature>
<dbReference type="GO" id="GO:0003700">
    <property type="term" value="F:DNA-binding transcription factor activity"/>
    <property type="evidence" value="ECO:0007669"/>
    <property type="project" value="TreeGrafter"/>
</dbReference>
<organism evidence="6 7">
    <name type="scientific">Chamaesiphon minutus (strain ATCC 27169 / PCC 6605)</name>
    <dbReference type="NCBI Taxonomy" id="1173020"/>
    <lineage>
        <taxon>Bacteria</taxon>
        <taxon>Bacillati</taxon>
        <taxon>Cyanobacteriota</taxon>
        <taxon>Cyanophyceae</taxon>
        <taxon>Gomontiellales</taxon>
        <taxon>Chamaesiphonaceae</taxon>
        <taxon>Chamaesiphon</taxon>
    </lineage>
</organism>
<dbReference type="PRINTS" id="PR00455">
    <property type="entry name" value="HTHTETR"/>
</dbReference>
<dbReference type="eggNOG" id="COG1309">
    <property type="taxonomic scope" value="Bacteria"/>
</dbReference>
<dbReference type="InterPro" id="IPR009057">
    <property type="entry name" value="Homeodomain-like_sf"/>
</dbReference>
<reference evidence="6 7" key="1">
    <citation type="submission" date="2012-05" db="EMBL/GenBank/DDBJ databases">
        <title>Finished chromosome of genome of Chamaesiphon sp. PCC 6605.</title>
        <authorList>
            <consortium name="US DOE Joint Genome Institute"/>
            <person name="Gugger M."/>
            <person name="Coursin T."/>
            <person name="Rippka R."/>
            <person name="Tandeau De Marsac N."/>
            <person name="Huntemann M."/>
            <person name="Wei C.-L."/>
            <person name="Han J."/>
            <person name="Detter J.C."/>
            <person name="Han C."/>
            <person name="Tapia R."/>
            <person name="Chen A."/>
            <person name="Kyrpides N."/>
            <person name="Mavromatis K."/>
            <person name="Markowitz V."/>
            <person name="Szeto E."/>
            <person name="Ivanova N."/>
            <person name="Pagani I."/>
            <person name="Pati A."/>
            <person name="Goodwin L."/>
            <person name="Nordberg H.P."/>
            <person name="Cantor M.N."/>
            <person name="Hua S.X."/>
            <person name="Woyke T."/>
            <person name="Kerfeld C.A."/>
        </authorList>
    </citation>
    <scope>NUCLEOTIDE SEQUENCE [LARGE SCALE GENOMIC DNA]</scope>
    <source>
        <strain evidence="7">ATCC 27169 / PCC 6605</strain>
    </source>
</reference>
<dbReference type="Gene3D" id="1.10.357.10">
    <property type="entry name" value="Tetracycline Repressor, domain 2"/>
    <property type="match status" value="1"/>
</dbReference>
<dbReference type="AlphaFoldDB" id="K9UHB1"/>
<dbReference type="STRING" id="1173020.Cha6605_3001"/>
<evidence type="ECO:0000313" key="6">
    <source>
        <dbReference type="EMBL" id="AFY94033.1"/>
    </source>
</evidence>
<dbReference type="Proteomes" id="UP000010366">
    <property type="component" value="Chromosome"/>
</dbReference>
<keyword evidence="3" id="KW-0804">Transcription</keyword>
<evidence type="ECO:0000256" key="1">
    <source>
        <dbReference type="ARBA" id="ARBA00023015"/>
    </source>
</evidence>
<dbReference type="PANTHER" id="PTHR30055">
    <property type="entry name" value="HTH-TYPE TRANSCRIPTIONAL REGULATOR RUTR"/>
    <property type="match status" value="1"/>
</dbReference>
<dbReference type="InterPro" id="IPR001647">
    <property type="entry name" value="HTH_TetR"/>
</dbReference>
<dbReference type="SUPFAM" id="SSF46689">
    <property type="entry name" value="Homeodomain-like"/>
    <property type="match status" value="1"/>
</dbReference>
<evidence type="ECO:0000256" key="3">
    <source>
        <dbReference type="ARBA" id="ARBA00023163"/>
    </source>
</evidence>
<dbReference type="Pfam" id="PF00440">
    <property type="entry name" value="TetR_N"/>
    <property type="match status" value="1"/>
</dbReference>